<keyword evidence="1" id="KW-0677">Repeat</keyword>
<evidence type="ECO:0000256" key="3">
    <source>
        <dbReference type="PROSITE-ProRule" id="PRU00023"/>
    </source>
</evidence>
<dbReference type="Pfam" id="PF12796">
    <property type="entry name" value="Ank_2"/>
    <property type="match status" value="1"/>
</dbReference>
<comment type="caution">
    <text evidence="4">The sequence shown here is derived from an EMBL/GenBank/DDBJ whole genome shotgun (WGS) entry which is preliminary data.</text>
</comment>
<dbReference type="SMART" id="SM00248">
    <property type="entry name" value="ANK"/>
    <property type="match status" value="2"/>
</dbReference>
<feature type="repeat" description="ANK" evidence="3">
    <location>
        <begin position="41"/>
        <end position="73"/>
    </location>
</feature>
<dbReference type="EMBL" id="JADIKL010000002">
    <property type="protein sequence ID" value="MFK2929979.1"/>
    <property type="molecule type" value="Genomic_DNA"/>
</dbReference>
<evidence type="ECO:0000256" key="1">
    <source>
        <dbReference type="ARBA" id="ARBA00022737"/>
    </source>
</evidence>
<dbReference type="Proteomes" id="UP001620397">
    <property type="component" value="Unassembled WGS sequence"/>
</dbReference>
<organism evidence="4 5">
    <name type="scientific">Dyella agri</name>
    <dbReference type="NCBI Taxonomy" id="1926869"/>
    <lineage>
        <taxon>Bacteria</taxon>
        <taxon>Pseudomonadati</taxon>
        <taxon>Pseudomonadota</taxon>
        <taxon>Gammaproteobacteria</taxon>
        <taxon>Lysobacterales</taxon>
        <taxon>Rhodanobacteraceae</taxon>
        <taxon>Dyella</taxon>
    </lineage>
</organism>
<protein>
    <submittedName>
        <fullName evidence="4">Ankyrin repeat domain-containing protein</fullName>
    </submittedName>
</protein>
<dbReference type="Gene3D" id="1.25.40.20">
    <property type="entry name" value="Ankyrin repeat-containing domain"/>
    <property type="match status" value="1"/>
</dbReference>
<reference evidence="4 5" key="1">
    <citation type="submission" date="2020-10" db="EMBL/GenBank/DDBJ databases">
        <title>Phylogeny of dyella-like bacteria.</title>
        <authorList>
            <person name="Fu J."/>
        </authorList>
    </citation>
    <scope>NUCLEOTIDE SEQUENCE [LARGE SCALE GENOMIC DNA]</scope>
    <source>
        <strain evidence="4 5">DKC-1</strain>
    </source>
</reference>
<evidence type="ECO:0000256" key="2">
    <source>
        <dbReference type="ARBA" id="ARBA00023043"/>
    </source>
</evidence>
<keyword evidence="2 3" id="KW-0040">ANK repeat</keyword>
<name>A0ABW8KCX7_9GAMM</name>
<gene>
    <name evidence="4" type="ORF">ISP14_04155</name>
</gene>
<sequence length="115" mass="12407">MPSPLTDAELLELKAAFADLINYESDDPEKPIEPLSYRAPDGDSCLHVASHRGNLRAVQLLVRAGLDINAPGDMGYTPLHYAATAEVIEFLLANGASPTIKNEFGSSPIGWKDRS</sequence>
<dbReference type="InterPro" id="IPR036770">
    <property type="entry name" value="Ankyrin_rpt-contain_sf"/>
</dbReference>
<dbReference type="RefSeq" id="WP_404536471.1">
    <property type="nucleotide sequence ID" value="NZ_JADIKL010000002.1"/>
</dbReference>
<accession>A0ABW8KCX7</accession>
<dbReference type="InterPro" id="IPR002110">
    <property type="entry name" value="Ankyrin_rpt"/>
</dbReference>
<evidence type="ECO:0000313" key="4">
    <source>
        <dbReference type="EMBL" id="MFK2929979.1"/>
    </source>
</evidence>
<proteinExistence type="predicted"/>
<dbReference type="PROSITE" id="PS50297">
    <property type="entry name" value="ANK_REP_REGION"/>
    <property type="match status" value="1"/>
</dbReference>
<keyword evidence="5" id="KW-1185">Reference proteome</keyword>
<dbReference type="PANTHER" id="PTHR24171">
    <property type="entry name" value="ANKYRIN REPEAT DOMAIN-CONTAINING PROTEIN 39-RELATED"/>
    <property type="match status" value="1"/>
</dbReference>
<dbReference type="SUPFAM" id="SSF48403">
    <property type="entry name" value="Ankyrin repeat"/>
    <property type="match status" value="1"/>
</dbReference>
<dbReference type="PROSITE" id="PS50088">
    <property type="entry name" value="ANK_REPEAT"/>
    <property type="match status" value="1"/>
</dbReference>
<evidence type="ECO:0000313" key="5">
    <source>
        <dbReference type="Proteomes" id="UP001620397"/>
    </source>
</evidence>